<keyword evidence="1 5" id="KW-1003">Cell membrane</keyword>
<comment type="caution">
    <text evidence="6">The sequence shown here is derived from an EMBL/GenBank/DDBJ whole genome shotgun (WGS) entry which is preliminary data.</text>
</comment>
<feature type="transmembrane region" description="Helical" evidence="5">
    <location>
        <begin position="21"/>
        <end position="48"/>
    </location>
</feature>
<keyword evidence="3 5" id="KW-1133">Transmembrane helix</keyword>
<feature type="transmembrane region" description="Helical" evidence="5">
    <location>
        <begin position="54"/>
        <end position="72"/>
    </location>
</feature>
<evidence type="ECO:0000256" key="1">
    <source>
        <dbReference type="ARBA" id="ARBA00022475"/>
    </source>
</evidence>
<organism evidence="6 7">
    <name type="scientific">Oecophyllibacter saccharovorans</name>
    <dbReference type="NCBI Taxonomy" id="2558360"/>
    <lineage>
        <taxon>Bacteria</taxon>
        <taxon>Pseudomonadati</taxon>
        <taxon>Pseudomonadota</taxon>
        <taxon>Alphaproteobacteria</taxon>
        <taxon>Acetobacterales</taxon>
        <taxon>Acetobacteraceae</taxon>
        <taxon>Oecophyllibacter</taxon>
    </lineage>
</organism>
<dbReference type="NCBIfam" id="NF002586">
    <property type="entry name" value="PRK02237.1"/>
    <property type="match status" value="1"/>
</dbReference>
<comment type="similarity">
    <text evidence="5">Belongs to the UPF0060 family.</text>
</comment>
<evidence type="ECO:0000256" key="5">
    <source>
        <dbReference type="HAMAP-Rule" id="MF_00010"/>
    </source>
</evidence>
<dbReference type="EMBL" id="SORZ01000002">
    <property type="protein sequence ID" value="TPW33881.1"/>
    <property type="molecule type" value="Genomic_DNA"/>
</dbReference>
<accession>A0A506UKK7</accession>
<dbReference type="InterPro" id="IPR037185">
    <property type="entry name" value="EmrE-like"/>
</dbReference>
<gene>
    <name evidence="6" type="ORF">E3202_04630</name>
</gene>
<proteinExistence type="inferred from homology"/>
<evidence type="ECO:0000256" key="3">
    <source>
        <dbReference type="ARBA" id="ARBA00022989"/>
    </source>
</evidence>
<evidence type="ECO:0000313" key="7">
    <source>
        <dbReference type="Proteomes" id="UP000315037"/>
    </source>
</evidence>
<dbReference type="Proteomes" id="UP000315037">
    <property type="component" value="Unassembled WGS sequence"/>
</dbReference>
<dbReference type="GO" id="GO:0005886">
    <property type="term" value="C:plasma membrane"/>
    <property type="evidence" value="ECO:0007669"/>
    <property type="project" value="UniProtKB-SubCell"/>
</dbReference>
<comment type="subcellular location">
    <subcellularLocation>
        <location evidence="5">Cell membrane</location>
        <topology evidence="5">Multi-pass membrane protein</topology>
    </subcellularLocation>
</comment>
<dbReference type="HAMAP" id="MF_00010">
    <property type="entry name" value="UPF0060"/>
    <property type="match status" value="1"/>
</dbReference>
<dbReference type="Pfam" id="PF02694">
    <property type="entry name" value="UPF0060"/>
    <property type="match status" value="1"/>
</dbReference>
<name>A0A506UKK7_9PROT</name>
<keyword evidence="7" id="KW-1185">Reference proteome</keyword>
<protein>
    <submittedName>
        <fullName evidence="6">YnfA family protein</fullName>
    </submittedName>
</protein>
<dbReference type="PANTHER" id="PTHR36116:SF1">
    <property type="entry name" value="UPF0060 MEMBRANE PROTEIN YNFA"/>
    <property type="match status" value="1"/>
</dbReference>
<keyword evidence="2 5" id="KW-0812">Transmembrane</keyword>
<evidence type="ECO:0000313" key="6">
    <source>
        <dbReference type="EMBL" id="TPW33881.1"/>
    </source>
</evidence>
<dbReference type="InterPro" id="IPR003844">
    <property type="entry name" value="UPF0060"/>
</dbReference>
<feature type="transmembrane region" description="Helical" evidence="5">
    <location>
        <begin position="84"/>
        <end position="102"/>
    </location>
</feature>
<reference evidence="6 7" key="1">
    <citation type="submission" date="2019-03" db="EMBL/GenBank/DDBJ databases">
        <title>The complete genome sequence of Neokomagataea sp. Jb2 NBRC113641.</title>
        <authorList>
            <person name="Chua K.-O."/>
            <person name="Chan K.-G."/>
            <person name="See-Too W.-S."/>
        </authorList>
    </citation>
    <scope>NUCLEOTIDE SEQUENCE [LARGE SCALE GENOMIC DNA]</scope>
    <source>
        <strain evidence="6 7">Jb2</strain>
    </source>
</reference>
<feature type="transmembrane region" description="Helical" evidence="5">
    <location>
        <begin position="108"/>
        <end position="128"/>
    </location>
</feature>
<sequence length="138" mass="14667">MRQLPAFLARFFPDHNLSAGLAGELASLALYVLAALAEIAGCSAFWAWRRTGASAWWLAGGLICLVLFAWLLTFAPSDQAGRAFAAYGGIYIVTALLWLWLAEGTRPTWWDLAGAGLALLGAVVILLGTRATGGPGRF</sequence>
<dbReference type="SUPFAM" id="SSF103481">
    <property type="entry name" value="Multidrug resistance efflux transporter EmrE"/>
    <property type="match status" value="1"/>
</dbReference>
<dbReference type="PANTHER" id="PTHR36116">
    <property type="entry name" value="UPF0060 MEMBRANE PROTEIN YNFA"/>
    <property type="match status" value="1"/>
</dbReference>
<evidence type="ECO:0000256" key="2">
    <source>
        <dbReference type="ARBA" id="ARBA00022692"/>
    </source>
</evidence>
<evidence type="ECO:0000256" key="4">
    <source>
        <dbReference type="ARBA" id="ARBA00023136"/>
    </source>
</evidence>
<keyword evidence="4 5" id="KW-0472">Membrane</keyword>
<dbReference type="AlphaFoldDB" id="A0A506UKK7"/>